<feature type="chain" id="PRO_5040905743" evidence="2">
    <location>
        <begin position="30"/>
        <end position="181"/>
    </location>
</feature>
<protein>
    <submittedName>
        <fullName evidence="4">Peptidoglycan-binding protein</fullName>
    </submittedName>
</protein>
<evidence type="ECO:0000259" key="3">
    <source>
        <dbReference type="Pfam" id="PF01471"/>
    </source>
</evidence>
<dbReference type="EMBL" id="JAHXDN010000007">
    <property type="protein sequence ID" value="MBW4710237.1"/>
    <property type="molecule type" value="Genomic_DNA"/>
</dbReference>
<dbReference type="PROSITE" id="PS51257">
    <property type="entry name" value="PROKAR_LIPOPROTEIN"/>
    <property type="match status" value="1"/>
</dbReference>
<sequence length="181" mass="19799">MTQARHFRTANILCVAAGLLYLLTACTPAAPVPEAASLSPLSNRTAPETAEPGTCWDKTVTPAVVETVTERVLISPADISPEGLIRQPARYRNEERPRIAQPRQERWYQLVCPEDLTSEFTENLQRALAARGYHSGAITGEIDTETRDAIAKYQTAQALPGFDLTTKAAEQLGLIRATLPQ</sequence>
<evidence type="ECO:0000313" key="5">
    <source>
        <dbReference type="Proteomes" id="UP001138661"/>
    </source>
</evidence>
<proteinExistence type="predicted"/>
<keyword evidence="5" id="KW-1185">Reference proteome</keyword>
<accession>A0A9X1FZH1</accession>
<dbReference type="RefSeq" id="WP_219506552.1">
    <property type="nucleotide sequence ID" value="NZ_JAHXDN010000007.1"/>
</dbReference>
<dbReference type="Pfam" id="PF01471">
    <property type="entry name" value="PG_binding_1"/>
    <property type="match status" value="1"/>
</dbReference>
<feature type="region of interest" description="Disordered" evidence="1">
    <location>
        <begin position="34"/>
        <end position="55"/>
    </location>
</feature>
<reference evidence="4" key="1">
    <citation type="submission" date="2021-07" db="EMBL/GenBank/DDBJ databases">
        <title>Roseobacter insulae sp. nov., isolated from a tidal flat.</title>
        <authorList>
            <person name="Park S."/>
            <person name="Yoon J.-H."/>
        </authorList>
    </citation>
    <scope>NUCLEOTIDE SEQUENCE</scope>
    <source>
        <strain evidence="4">YSTF-M11</strain>
    </source>
</reference>
<dbReference type="Proteomes" id="UP001138661">
    <property type="component" value="Unassembled WGS sequence"/>
</dbReference>
<evidence type="ECO:0000256" key="2">
    <source>
        <dbReference type="SAM" id="SignalP"/>
    </source>
</evidence>
<feature type="signal peptide" evidence="2">
    <location>
        <begin position="1"/>
        <end position="29"/>
    </location>
</feature>
<feature type="domain" description="Peptidoglycan binding-like" evidence="3">
    <location>
        <begin position="120"/>
        <end position="160"/>
    </location>
</feature>
<name>A0A9X1FZH1_9RHOB</name>
<evidence type="ECO:0000313" key="4">
    <source>
        <dbReference type="EMBL" id="MBW4710237.1"/>
    </source>
</evidence>
<comment type="caution">
    <text evidence="4">The sequence shown here is derived from an EMBL/GenBank/DDBJ whole genome shotgun (WGS) entry which is preliminary data.</text>
</comment>
<dbReference type="AlphaFoldDB" id="A0A9X1FZH1"/>
<gene>
    <name evidence="4" type="ORF">KX928_20815</name>
</gene>
<keyword evidence="2" id="KW-0732">Signal</keyword>
<evidence type="ECO:0000256" key="1">
    <source>
        <dbReference type="SAM" id="MobiDB-lite"/>
    </source>
</evidence>
<dbReference type="InterPro" id="IPR002477">
    <property type="entry name" value="Peptidoglycan-bd-like"/>
</dbReference>
<organism evidence="4 5">
    <name type="scientific">Roseobacter insulae</name>
    <dbReference type="NCBI Taxonomy" id="2859783"/>
    <lineage>
        <taxon>Bacteria</taxon>
        <taxon>Pseudomonadati</taxon>
        <taxon>Pseudomonadota</taxon>
        <taxon>Alphaproteobacteria</taxon>
        <taxon>Rhodobacterales</taxon>
        <taxon>Roseobacteraceae</taxon>
        <taxon>Roseobacter</taxon>
    </lineage>
</organism>